<evidence type="ECO:0008006" key="5">
    <source>
        <dbReference type="Google" id="ProtNLM"/>
    </source>
</evidence>
<evidence type="ECO:0000313" key="3">
    <source>
        <dbReference type="EMBL" id="RDX42788.1"/>
    </source>
</evidence>
<feature type="compositionally biased region" description="Polar residues" evidence="2">
    <location>
        <begin position="247"/>
        <end position="256"/>
    </location>
</feature>
<accession>A0A371CR74</accession>
<dbReference type="AlphaFoldDB" id="A0A371CR74"/>
<dbReference type="Proteomes" id="UP000256964">
    <property type="component" value="Unassembled WGS sequence"/>
</dbReference>
<feature type="compositionally biased region" description="Low complexity" evidence="2">
    <location>
        <begin position="106"/>
        <end position="118"/>
    </location>
</feature>
<reference evidence="3 4" key="1">
    <citation type="journal article" date="2018" name="Biotechnol. Biofuels">
        <title>Integrative visual omics of the white-rot fungus Polyporus brumalis exposes the biotechnological potential of its oxidative enzymes for delignifying raw plant biomass.</title>
        <authorList>
            <person name="Miyauchi S."/>
            <person name="Rancon A."/>
            <person name="Drula E."/>
            <person name="Hage H."/>
            <person name="Chaduli D."/>
            <person name="Favel A."/>
            <person name="Grisel S."/>
            <person name="Henrissat B."/>
            <person name="Herpoel-Gimbert I."/>
            <person name="Ruiz-Duenas F.J."/>
            <person name="Chevret D."/>
            <person name="Hainaut M."/>
            <person name="Lin J."/>
            <person name="Wang M."/>
            <person name="Pangilinan J."/>
            <person name="Lipzen A."/>
            <person name="Lesage-Meessen L."/>
            <person name="Navarro D."/>
            <person name="Riley R."/>
            <person name="Grigoriev I.V."/>
            <person name="Zhou S."/>
            <person name="Raouche S."/>
            <person name="Rosso M.N."/>
        </authorList>
    </citation>
    <scope>NUCLEOTIDE SEQUENCE [LARGE SCALE GENOMIC DNA]</scope>
    <source>
        <strain evidence="3 4">BRFM 1820</strain>
    </source>
</reference>
<proteinExistence type="predicted"/>
<keyword evidence="4" id="KW-1185">Reference proteome</keyword>
<feature type="region of interest" description="Disordered" evidence="2">
    <location>
        <begin position="461"/>
        <end position="488"/>
    </location>
</feature>
<evidence type="ECO:0000313" key="4">
    <source>
        <dbReference type="Proteomes" id="UP000256964"/>
    </source>
</evidence>
<keyword evidence="1" id="KW-0175">Coiled coil</keyword>
<feature type="compositionally biased region" description="Basic residues" evidence="2">
    <location>
        <begin position="24"/>
        <end position="40"/>
    </location>
</feature>
<feature type="compositionally biased region" description="Acidic residues" evidence="2">
    <location>
        <begin position="131"/>
        <end position="144"/>
    </location>
</feature>
<organism evidence="3 4">
    <name type="scientific">Lentinus brumalis</name>
    <dbReference type="NCBI Taxonomy" id="2498619"/>
    <lineage>
        <taxon>Eukaryota</taxon>
        <taxon>Fungi</taxon>
        <taxon>Dikarya</taxon>
        <taxon>Basidiomycota</taxon>
        <taxon>Agaricomycotina</taxon>
        <taxon>Agaricomycetes</taxon>
        <taxon>Polyporales</taxon>
        <taxon>Polyporaceae</taxon>
        <taxon>Lentinus</taxon>
    </lineage>
</organism>
<protein>
    <recommendedName>
        <fullName evidence="5">Zn(2)-C6 fungal-type domain-containing protein</fullName>
    </recommendedName>
</protein>
<gene>
    <name evidence="3" type="ORF">OH76DRAFT_1488408</name>
</gene>
<sequence length="488" mass="52899">MAKHAREDDPPDESAIPEPPHPTPGKRRVRRVTKVVKRVLRAQPHSDVTHPDQRGASEPASDGEQGADATKTTSRPPPKKPKVAHALNAAVSAQPAPQRAHATQDALSPSPSKPAASKGKQRPPRGRSDDEGSDDEALVDEITEELMHEGQGKKGQVGADHGHGGAGVEQGGNVEDDDDDVAPDDPKDVDFADDPAVVDIESGTEDDSLALPPPDKRKVSAISAAPAGPRTRSKASKATPSRGARPSATSAKPGQRQSRESPTKGETGQTTRTRSKKASRKTSGERVAESDDADDQQYRGRSRKASRDDQAKWPFSKPSSEGRPPPLWLFDRADDPKNLAALLSKMRDLEDARKVRVLNTKDLGDYDCIQCARSQTECTVGHKTKTCEPCGMRNWKCLIALHPDYEFADLIDNLDFNINTLVITMLSTQSALESSVSRMDELLQRMTDLEDSVDEVVEEFRRTLDPASPASQAGPSRRRRDSSSVIGQ</sequence>
<feature type="compositionally biased region" description="Acidic residues" evidence="2">
    <location>
        <begin position="174"/>
        <end position="183"/>
    </location>
</feature>
<name>A0A371CR74_9APHY</name>
<feature type="region of interest" description="Disordered" evidence="2">
    <location>
        <begin position="1"/>
        <end position="327"/>
    </location>
</feature>
<evidence type="ECO:0000256" key="1">
    <source>
        <dbReference type="SAM" id="Coils"/>
    </source>
</evidence>
<dbReference type="OrthoDB" id="2766042at2759"/>
<evidence type="ECO:0000256" key="2">
    <source>
        <dbReference type="SAM" id="MobiDB-lite"/>
    </source>
</evidence>
<dbReference type="EMBL" id="KZ857477">
    <property type="protein sequence ID" value="RDX42788.1"/>
    <property type="molecule type" value="Genomic_DNA"/>
</dbReference>
<feature type="coiled-coil region" evidence="1">
    <location>
        <begin position="432"/>
        <end position="459"/>
    </location>
</feature>